<evidence type="ECO:0008006" key="3">
    <source>
        <dbReference type="Google" id="ProtNLM"/>
    </source>
</evidence>
<sequence length="1199" mass="117131">MPLSAGSIAFTGFNGDGNDNLSFVVLTDIPQGTVINFTDNNWNGTSFATGSSAESTIAWTATSAIAAGTVIDIDNIGKGAFGTSAGSASFTNANNTGLSNDSEVVYAYVGSSTAPTFLAAISNVGYATADGTLTGTGLVAGQTAVSFTGGLDIVGYNGPRSGFASFADYLAAIGNTANWATQNGSGDQSTDGITPDAPFPTTAFTVAAAATQTISFSPASVLVTEGDSGAKTMTFTVVRTGGTVGAVSFSGSFAAGTTDAADFGGTLPGSSFSGSFADGASSATVTITISGDATAEPDESFTLTLTSASNPGATVTIGTATATGTIANDDGTLVSGNSSNPITLANNDHLTVLAGISLSGSTPVTWIGGSTSPGALVDNSGTITGTSRAVYTSGSTSGSFTINNKTGATITATKDAVKISNLVSGTSGTFTVNNEGTIASTGTGSNAGQALDLDDVNSSGVHSVINNAATGVISAADADALRPGANATINNYGQIVSHNASAASSGNDAIDFQSVNTGGVVNNFAGGLIDGARHGITGDQPITVTNDGTIIGRSGSGINMDSAADTTTTVTNRGTITGTSVGGADADGVDVDGLVSIDNFGTIKAVGLVSAANGLNEALAIGGGFVHNEVGGLIISDQRAITVDDSNDGSAFAAMIIVNDGTIRGNNGEAISIVGTFGDTVTNTGSIFGSVATDGGNDTLVNSGSITGDVLLGAGDDGITLVTGSIVTGTIDGGDGVDALVLSGNGTGTLLGTVVHVEKLDVQSGIWRIKDAAGYSEIKVESGAGVVLEGSANGMVVATGAAQSVYGSASNSVISGTQYIQIGGSADGTTIKTGGEQDIYGGGIATNTVMDGGTQAVFGVAIGTTIANGGLQHIHNNAFSTTVNSGGEQNVYIDGSATGTSINAGGLQIDWGFTIITTINGGNQHVFGSASLTTINSGVQTVEAGGTASDTTIHGGGQDVYSGATAINTTMDGGNQNVYGTVVQTTIANGAVQYLHGSASVTTVNAGSQQNVYADGFATGTTINAGGFQLDWGSASATIVNGGAQYVYGSAAGTTVLAGAQHVQSGGSAADTTIGAGALAYVHGGGTIGDVIFAGANAALVLDQASSFTGTISGWQDHDSIDLGDILFSDGVTSLAYAQNGDNSGGTLTVSDGTHTASLSLLGQYSAADFALSSDGHGGTLITDPAVAQQAQLAPALHG</sequence>
<dbReference type="KEGG" id="bbet:F8237_24550"/>
<dbReference type="SUPFAM" id="SSF141072">
    <property type="entry name" value="CalX-like"/>
    <property type="match status" value="1"/>
</dbReference>
<proteinExistence type="predicted"/>
<dbReference type="InterPro" id="IPR030930">
    <property type="entry name" value="AIDA"/>
</dbReference>
<dbReference type="RefSeq" id="WP_151648702.1">
    <property type="nucleotide sequence ID" value="NZ_CP044543.1"/>
</dbReference>
<accession>A0A5P6PAH1</accession>
<dbReference type="EMBL" id="CP044543">
    <property type="protein sequence ID" value="QFI75301.1"/>
    <property type="molecule type" value="Genomic_DNA"/>
</dbReference>
<dbReference type="NCBIfam" id="TIGR04415">
    <property type="entry name" value="O_hepto_targRPT"/>
    <property type="match status" value="6"/>
</dbReference>
<evidence type="ECO:0000313" key="2">
    <source>
        <dbReference type="Proteomes" id="UP000325641"/>
    </source>
</evidence>
<organism evidence="1 2">
    <name type="scientific">Bradyrhizobium betae</name>
    <dbReference type="NCBI Taxonomy" id="244734"/>
    <lineage>
        <taxon>Bacteria</taxon>
        <taxon>Pseudomonadati</taxon>
        <taxon>Pseudomonadota</taxon>
        <taxon>Alphaproteobacteria</taxon>
        <taxon>Hyphomicrobiales</taxon>
        <taxon>Nitrobacteraceae</taxon>
        <taxon>Bradyrhizobium</taxon>
    </lineage>
</organism>
<protein>
    <recommendedName>
        <fullName evidence="3">Calx-beta domain-containing protein</fullName>
    </recommendedName>
</protein>
<dbReference type="OrthoDB" id="9804931at2"/>
<dbReference type="Proteomes" id="UP000325641">
    <property type="component" value="Chromosome"/>
</dbReference>
<dbReference type="Gene3D" id="2.60.40.2030">
    <property type="match status" value="1"/>
</dbReference>
<gene>
    <name evidence="1" type="ORF">F8237_24550</name>
</gene>
<reference evidence="2" key="1">
    <citation type="submission" date="2019-10" db="EMBL/GenBank/DDBJ databases">
        <title>Complete Genome Sequence of Bradyrhizobium betae type strain PL7HG1T.</title>
        <authorList>
            <person name="Bromfield E.S.P."/>
            <person name="Cloutier S."/>
        </authorList>
    </citation>
    <scope>NUCLEOTIDE SEQUENCE [LARGE SCALE GENOMIC DNA]</scope>
    <source>
        <strain evidence="2">PL7HG1</strain>
    </source>
</reference>
<dbReference type="Gene3D" id="2.160.20.20">
    <property type="match status" value="1"/>
</dbReference>
<dbReference type="AlphaFoldDB" id="A0A5P6PAH1"/>
<dbReference type="InterPro" id="IPR038081">
    <property type="entry name" value="CalX-like_sf"/>
</dbReference>
<evidence type="ECO:0000313" key="1">
    <source>
        <dbReference type="EMBL" id="QFI75301.1"/>
    </source>
</evidence>
<dbReference type="InterPro" id="IPR012332">
    <property type="entry name" value="Autotransporter_pectin_lyase_C"/>
</dbReference>
<name>A0A5P6PAH1_9BRAD</name>